<accession>A0A1K1LHT3</accession>
<dbReference type="EMBL" id="LT630450">
    <property type="protein sequence ID" value="SFV74256.1"/>
    <property type="molecule type" value="Genomic_DNA"/>
</dbReference>
<dbReference type="Pfam" id="PF09338">
    <property type="entry name" value="Gly_reductase"/>
    <property type="match status" value="1"/>
</dbReference>
<keyword evidence="2" id="KW-1185">Reference proteome</keyword>
<dbReference type="Proteomes" id="UP000186323">
    <property type="component" value="Chromosome I"/>
</dbReference>
<gene>
    <name evidence="1" type="ORF">DESPIGER_2437</name>
</gene>
<evidence type="ECO:0000313" key="1">
    <source>
        <dbReference type="EMBL" id="SFV74256.1"/>
    </source>
</evidence>
<dbReference type="RefSeq" id="WP_072337122.1">
    <property type="nucleotide sequence ID" value="NZ_CALUWT010000009.1"/>
</dbReference>
<name>A0A1K1LHT3_9BACT</name>
<dbReference type="GO" id="GO:0030699">
    <property type="term" value="F:glycine reductase activity"/>
    <property type="evidence" value="ECO:0007669"/>
    <property type="project" value="UniProtKB-EC"/>
</dbReference>
<sequence>MELELLDFPVQNVVFGEKTALEGAVLTINREEMARAIDPDGFFADVQIDIARPGEPVRIINIMDVMQPRCKEADEESPYPGMFSPMRLAGTGRTRVLRGVSVMQTGRRQGIQEGIIDMSGPGAAYSLFSSLCNVVLRCTPADPNAGNGDFDAATRKSLLAAALYLGRTARGQQPGSVQTFSTDAPADARLRKVVYIYYLQSQGPLRNTFLYGKDVTSLLPTLLHPNEVLDGAIISGNYIIACQKNPTYLHLNNPVIRELYARHGKTLDFAGVVIANEHSTLFDKRRTAEFAAKLARQVGAEGVVMTQEGGGHADSDLMFCTRACAAQGIPSVMLINELAGPEGDQPSLVDTTPLARHVVSTGNNDQIIDLPGMATVLGGDCLLRVPDASRPFSTALGRMYTATNQLGAYRLSATAF</sequence>
<protein>
    <submittedName>
        <fullName evidence="1">Glycine reductase component B beta subunit / Glycine reductase component B alpha subunit</fullName>
        <ecNumber evidence="1">1.21.4.2</ecNumber>
    </submittedName>
</protein>
<proteinExistence type="predicted"/>
<dbReference type="KEGG" id="dpg:DESPIGER_2437"/>
<dbReference type="AlphaFoldDB" id="A0A1K1LHT3"/>
<dbReference type="OrthoDB" id="5808629at2"/>
<dbReference type="EC" id="1.21.4.2" evidence="1"/>
<organism evidence="1 2">
    <name type="scientific">Desulfovibrio piger</name>
    <dbReference type="NCBI Taxonomy" id="901"/>
    <lineage>
        <taxon>Bacteria</taxon>
        <taxon>Pseudomonadati</taxon>
        <taxon>Thermodesulfobacteriota</taxon>
        <taxon>Desulfovibrionia</taxon>
        <taxon>Desulfovibrionales</taxon>
        <taxon>Desulfovibrionaceae</taxon>
        <taxon>Desulfovibrio</taxon>
    </lineage>
</organism>
<reference evidence="2" key="1">
    <citation type="submission" date="2016-10" db="EMBL/GenBank/DDBJ databases">
        <authorList>
            <person name="Wegmann U."/>
        </authorList>
    </citation>
    <scope>NUCLEOTIDE SEQUENCE [LARGE SCALE GENOMIC DNA]</scope>
</reference>
<evidence type="ECO:0000313" key="2">
    <source>
        <dbReference type="Proteomes" id="UP000186323"/>
    </source>
</evidence>
<keyword evidence="1" id="KW-0560">Oxidoreductase</keyword>
<dbReference type="InterPro" id="IPR015417">
    <property type="entry name" value="Gly_reductase_pB_sua/b"/>
</dbReference>